<comment type="caution">
    <text evidence="3">The sequence shown here is derived from an EMBL/GenBank/DDBJ whole genome shotgun (WGS) entry which is preliminary data.</text>
</comment>
<evidence type="ECO:0000259" key="2">
    <source>
        <dbReference type="Pfam" id="PF00561"/>
    </source>
</evidence>
<name>A0ABN2IC24_9ACTN</name>
<dbReference type="RefSeq" id="WP_182658487.1">
    <property type="nucleotide sequence ID" value="NZ_BAAAQG010000003.1"/>
</dbReference>
<dbReference type="SUPFAM" id="SSF53474">
    <property type="entry name" value="alpha/beta-Hydrolases"/>
    <property type="match status" value="1"/>
</dbReference>
<evidence type="ECO:0000313" key="4">
    <source>
        <dbReference type="Proteomes" id="UP001500383"/>
    </source>
</evidence>
<reference evidence="3 4" key="1">
    <citation type="journal article" date="2019" name="Int. J. Syst. Evol. Microbiol.">
        <title>The Global Catalogue of Microorganisms (GCM) 10K type strain sequencing project: providing services to taxonomists for standard genome sequencing and annotation.</title>
        <authorList>
            <consortium name="The Broad Institute Genomics Platform"/>
            <consortium name="The Broad Institute Genome Sequencing Center for Infectious Disease"/>
            <person name="Wu L."/>
            <person name="Ma J."/>
        </authorList>
    </citation>
    <scope>NUCLEOTIDE SEQUENCE [LARGE SCALE GENOMIC DNA]</scope>
    <source>
        <strain evidence="3 4">JCM 16002</strain>
    </source>
</reference>
<accession>A0ABN2IC24</accession>
<dbReference type="Pfam" id="PF00561">
    <property type="entry name" value="Abhydrolase_1"/>
    <property type="match status" value="1"/>
</dbReference>
<dbReference type="PRINTS" id="PR00412">
    <property type="entry name" value="EPOXHYDRLASE"/>
</dbReference>
<dbReference type="GO" id="GO:0016787">
    <property type="term" value="F:hydrolase activity"/>
    <property type="evidence" value="ECO:0007669"/>
    <property type="project" value="UniProtKB-KW"/>
</dbReference>
<keyword evidence="4" id="KW-1185">Reference proteome</keyword>
<dbReference type="InterPro" id="IPR000639">
    <property type="entry name" value="Epox_hydrolase-like"/>
</dbReference>
<evidence type="ECO:0000256" key="1">
    <source>
        <dbReference type="ARBA" id="ARBA00022801"/>
    </source>
</evidence>
<dbReference type="PRINTS" id="PR00111">
    <property type="entry name" value="ABHYDROLASE"/>
</dbReference>
<proteinExistence type="predicted"/>
<sequence>MTPQTATSPRAQSRAGDRLERETAVLNGVEIAYHDAGDRAAPVILLLHGFPDSADLWRHQIPPLVEAGYRVVAPDLRGFGDSAKPQEIDDYLMPKLVNDVVALTTSLGITKAHVVGHDWGAAIAWMYAFLMPRRVDRLIVLSVGHPGTFENPTIEAREKTWYMLYYQFPGVSEKLLRQGGWRLFKQIIGGEGDQTRYLRDLAKPGALTAGLNLYRANRSPESELRTGGNFPPVLAPTLGIWSDGDKAMVEDAMTASEKYVKGTWRYQRVEGASHWIPLDAPDTVTDAILGFVADETCVSAQPTTRRRRL</sequence>
<organism evidence="3 4">
    <name type="scientific">Dietzia cercidiphylli</name>
    <dbReference type="NCBI Taxonomy" id="498199"/>
    <lineage>
        <taxon>Bacteria</taxon>
        <taxon>Bacillati</taxon>
        <taxon>Actinomycetota</taxon>
        <taxon>Actinomycetes</taxon>
        <taxon>Mycobacteriales</taxon>
        <taxon>Dietziaceae</taxon>
        <taxon>Dietzia</taxon>
    </lineage>
</organism>
<keyword evidence="1 3" id="KW-0378">Hydrolase</keyword>
<gene>
    <name evidence="3" type="ORF">GCM10009831_09180</name>
</gene>
<feature type="domain" description="AB hydrolase-1" evidence="2">
    <location>
        <begin position="42"/>
        <end position="281"/>
    </location>
</feature>
<dbReference type="PANTHER" id="PTHR43329">
    <property type="entry name" value="EPOXIDE HYDROLASE"/>
    <property type="match status" value="1"/>
</dbReference>
<dbReference type="InterPro" id="IPR000073">
    <property type="entry name" value="AB_hydrolase_1"/>
</dbReference>
<dbReference type="Gene3D" id="3.40.50.1820">
    <property type="entry name" value="alpha/beta hydrolase"/>
    <property type="match status" value="1"/>
</dbReference>
<dbReference type="InterPro" id="IPR029058">
    <property type="entry name" value="AB_hydrolase_fold"/>
</dbReference>
<evidence type="ECO:0000313" key="3">
    <source>
        <dbReference type="EMBL" id="GAA1702179.1"/>
    </source>
</evidence>
<dbReference type="Proteomes" id="UP001500383">
    <property type="component" value="Unassembled WGS sequence"/>
</dbReference>
<protein>
    <submittedName>
        <fullName evidence="3">Alpha/beta fold hydrolase</fullName>
    </submittedName>
</protein>
<dbReference type="EMBL" id="BAAAQG010000003">
    <property type="protein sequence ID" value="GAA1702179.1"/>
    <property type="molecule type" value="Genomic_DNA"/>
</dbReference>